<dbReference type="EMBL" id="CP002500">
    <property type="protein sequence ID" value="AET39759.1"/>
    <property type="molecule type" value="Genomic_DNA"/>
</dbReference>
<dbReference type="eggNOG" id="KOG2914">
    <property type="taxonomic scope" value="Eukaryota"/>
</dbReference>
<accession>G8JSN7</accession>
<protein>
    <submittedName>
        <fullName evidence="2">Uncharacterized protein</fullName>
    </submittedName>
</protein>
<dbReference type="InterPro" id="IPR023198">
    <property type="entry name" value="PGP-like_dom2"/>
</dbReference>
<evidence type="ECO:0000313" key="2">
    <source>
        <dbReference type="EMBL" id="AET39759.1"/>
    </source>
</evidence>
<dbReference type="FunCoup" id="G8JSN7">
    <property type="interactions" value="202"/>
</dbReference>
<dbReference type="OMA" id="NYEHRVR"/>
<dbReference type="PANTHER" id="PTHR43481">
    <property type="entry name" value="FRUCTOSE-1-PHOSPHATE PHOSPHATASE"/>
    <property type="match status" value="1"/>
</dbReference>
<name>G8JSN7_ERECY</name>
<dbReference type="GeneID" id="11470242"/>
<dbReference type="Gene3D" id="1.10.150.240">
    <property type="entry name" value="Putative phosphatase, domain 2"/>
    <property type="match status" value="1"/>
</dbReference>
<feature type="region of interest" description="Disordered" evidence="1">
    <location>
        <begin position="237"/>
        <end position="301"/>
    </location>
</feature>
<dbReference type="RefSeq" id="XP_003646576.1">
    <property type="nucleotide sequence ID" value="XM_003646528.1"/>
</dbReference>
<evidence type="ECO:0000256" key="1">
    <source>
        <dbReference type="SAM" id="MobiDB-lite"/>
    </source>
</evidence>
<dbReference type="SFLD" id="SFLDG01129">
    <property type="entry name" value="C1.5:_HAD__Beta-PGM__Phosphata"/>
    <property type="match status" value="1"/>
</dbReference>
<dbReference type="SUPFAM" id="SSF56784">
    <property type="entry name" value="HAD-like"/>
    <property type="match status" value="1"/>
</dbReference>
<reference evidence="3" key="1">
    <citation type="journal article" date="2012" name="G3 (Bethesda)">
        <title>Pichia sorbitophila, an interspecies yeast hybrid reveals early steps of genome resolution following polyploidization.</title>
        <authorList>
            <person name="Leh Louis V."/>
            <person name="Despons L."/>
            <person name="Friedrich A."/>
            <person name="Martin T."/>
            <person name="Durrens P."/>
            <person name="Casaregola S."/>
            <person name="Neuveglise C."/>
            <person name="Fairhead C."/>
            <person name="Marck C."/>
            <person name="Cruz J.A."/>
            <person name="Straub M.L."/>
            <person name="Kugler V."/>
            <person name="Sacerdot C."/>
            <person name="Uzunov Z."/>
            <person name="Thierry A."/>
            <person name="Weiss S."/>
            <person name="Bleykasten C."/>
            <person name="De Montigny J."/>
            <person name="Jacques N."/>
            <person name="Jung P."/>
            <person name="Lemaire M."/>
            <person name="Mallet S."/>
            <person name="Morel G."/>
            <person name="Richard G.F."/>
            <person name="Sarkar A."/>
            <person name="Savel G."/>
            <person name="Schacherer J."/>
            <person name="Seret M.L."/>
            <person name="Talla E."/>
            <person name="Samson G."/>
            <person name="Jubin C."/>
            <person name="Poulain J."/>
            <person name="Vacherie B."/>
            <person name="Barbe V."/>
            <person name="Pelletier E."/>
            <person name="Sherman D.J."/>
            <person name="Westhof E."/>
            <person name="Weissenbach J."/>
            <person name="Baret P.V."/>
            <person name="Wincker P."/>
            <person name="Gaillardin C."/>
            <person name="Dujon B."/>
            <person name="Souciet J.L."/>
        </authorList>
    </citation>
    <scope>NUCLEOTIDE SEQUENCE [LARGE SCALE GENOMIC DNA]</scope>
    <source>
        <strain evidence="3">CBS 270.75 / DBVPG 7215 / KCTC 17166 / NRRL Y-17582</strain>
    </source>
</reference>
<dbReference type="SFLD" id="SFLDS00003">
    <property type="entry name" value="Haloacid_Dehalogenase"/>
    <property type="match status" value="1"/>
</dbReference>
<dbReference type="InParanoid" id="G8JSN7"/>
<sequence length="301" mass="32783">MCPITVDVCLIDLDGTIVDTTDAVEAAWNKLADKHEVDGAHISKDSHGRRASETFSHYFPKVDNTAVVREFERALFSQSHYVGLIPGANDLLLSLNRPTGGKPGEVFRDIKWAIVTSATPSLAHSWFDTILKKIGKPKVFITSADVSKGKPDPEGFQKAKEQLANVLGLDKDRARAVVFEDSPLGIRAAKAMAAIAVGITSSYSKDILYKSGADYVIEDLAQVSVVANDKDGITLEITGSMDRDSEDDGDYFDEEDEYEEDDDAYDDDDDDDDADVDDDNNNNNNNEPAAAKSNGKAADKK</sequence>
<dbReference type="STRING" id="931890.G8JSN7"/>
<dbReference type="InterPro" id="IPR023214">
    <property type="entry name" value="HAD_sf"/>
</dbReference>
<evidence type="ECO:0000313" key="3">
    <source>
        <dbReference type="Proteomes" id="UP000006790"/>
    </source>
</evidence>
<dbReference type="AlphaFoldDB" id="G8JSN7"/>
<dbReference type="Proteomes" id="UP000006790">
    <property type="component" value="Chromosome 4"/>
</dbReference>
<dbReference type="PANTHER" id="PTHR43481:SF9">
    <property type="entry name" value="2-DEOXYGLUCOSE-6-PHOSPHATE PHOSPHATASE 1-RELATED"/>
    <property type="match status" value="1"/>
</dbReference>
<dbReference type="OrthoDB" id="40579at2759"/>
<proteinExistence type="predicted"/>
<organism evidence="2 3">
    <name type="scientific">Eremothecium cymbalariae (strain CBS 270.75 / DBVPG 7215 / KCTC 17166 / NRRL Y-17582)</name>
    <name type="common">Yeast</name>
    <dbReference type="NCBI Taxonomy" id="931890"/>
    <lineage>
        <taxon>Eukaryota</taxon>
        <taxon>Fungi</taxon>
        <taxon>Dikarya</taxon>
        <taxon>Ascomycota</taxon>
        <taxon>Saccharomycotina</taxon>
        <taxon>Saccharomycetes</taxon>
        <taxon>Saccharomycetales</taxon>
        <taxon>Saccharomycetaceae</taxon>
        <taxon>Eremothecium</taxon>
    </lineage>
</organism>
<dbReference type="GO" id="GO:0003850">
    <property type="term" value="F:2-deoxyglucose-6-phosphatase activity"/>
    <property type="evidence" value="ECO:0007669"/>
    <property type="project" value="TreeGrafter"/>
</dbReference>
<dbReference type="Gene3D" id="3.40.50.1000">
    <property type="entry name" value="HAD superfamily/HAD-like"/>
    <property type="match status" value="1"/>
</dbReference>
<dbReference type="InterPro" id="IPR051806">
    <property type="entry name" value="HAD-like_SPP"/>
</dbReference>
<feature type="compositionally biased region" description="Low complexity" evidence="1">
    <location>
        <begin position="281"/>
        <end position="291"/>
    </location>
</feature>
<keyword evidence="3" id="KW-1185">Reference proteome</keyword>
<gene>
    <name evidence="2" type="ordered locus">Ecym_4742</name>
</gene>
<feature type="compositionally biased region" description="Acidic residues" evidence="1">
    <location>
        <begin position="244"/>
        <end position="280"/>
    </location>
</feature>
<dbReference type="Pfam" id="PF00702">
    <property type="entry name" value="Hydrolase"/>
    <property type="match status" value="1"/>
</dbReference>
<dbReference type="HOGENOM" id="CLU_045011_13_4_1"/>
<dbReference type="KEGG" id="erc:Ecym_4742"/>
<dbReference type="InterPro" id="IPR036412">
    <property type="entry name" value="HAD-like_sf"/>
</dbReference>